<feature type="signal peptide" evidence="2">
    <location>
        <begin position="1"/>
        <end position="23"/>
    </location>
</feature>
<feature type="chain" id="PRO_5038514137" description="Lipoprotein" evidence="2">
    <location>
        <begin position="24"/>
        <end position="280"/>
    </location>
</feature>
<feature type="region of interest" description="Disordered" evidence="1">
    <location>
        <begin position="229"/>
        <end position="280"/>
    </location>
</feature>
<gene>
    <name evidence="3" type="ORF">I8755_22900</name>
</gene>
<dbReference type="PROSITE" id="PS51257">
    <property type="entry name" value="PROKAR_LIPOPROTEIN"/>
    <property type="match status" value="1"/>
</dbReference>
<keyword evidence="2" id="KW-0732">Signal</keyword>
<dbReference type="Proteomes" id="UP000596130">
    <property type="component" value="Chromosome"/>
</dbReference>
<dbReference type="RefSeq" id="WP_198503448.1">
    <property type="nucleotide sequence ID" value="NZ_CP065959.1"/>
</dbReference>
<sequence length="280" mass="28287">MKSAVSRSVVAVTVLAALGSAAACGGGGDGGGAGGERPKASAAASMGPAARLERAALATGDIKGYEVERPKASDAAERAAARPGQASPAKCAPLAALPEPEARVDRVVTGADGKHHTATDVELAAYAVTDARNTMTDLREATRAVGTTKAVGAAPGAKAAESKGCATFRVGGHRYFGLHPLPVPDKGDEAVSYAYAHREGEFVIREHVTVVRRGGTLMTFAASNLYDPEGVQDDRRAERDGADGGAAMDGGDGGDGGSTPTADENPEVAPEIIDAQLDKL</sequence>
<dbReference type="AlphaFoldDB" id="A0A7T4PJ06"/>
<evidence type="ECO:0000256" key="2">
    <source>
        <dbReference type="SAM" id="SignalP"/>
    </source>
</evidence>
<protein>
    <recommendedName>
        <fullName evidence="5">Lipoprotein</fullName>
    </recommendedName>
</protein>
<name>A0A7T4PJ06_9ACTN</name>
<accession>A0A7T4PJ06</accession>
<feature type="compositionally biased region" description="Basic and acidic residues" evidence="1">
    <location>
        <begin position="232"/>
        <end position="242"/>
    </location>
</feature>
<reference evidence="3 4" key="1">
    <citation type="submission" date="2020-12" db="EMBL/GenBank/DDBJ databases">
        <title>Identification and biosynthesis of polyene macrolides produced by Streptomyces alfalfae Men-myco-93-63.</title>
        <authorList>
            <person name="Liu D."/>
            <person name="Li Y."/>
            <person name="Liu L."/>
            <person name="Han X."/>
            <person name="Shen F."/>
        </authorList>
    </citation>
    <scope>NUCLEOTIDE SEQUENCE [LARGE SCALE GENOMIC DNA]</scope>
    <source>
        <strain evidence="3 4">Men-myco-93-63</strain>
    </source>
</reference>
<dbReference type="EMBL" id="CP065959">
    <property type="protein sequence ID" value="QQC90939.1"/>
    <property type="molecule type" value="Genomic_DNA"/>
</dbReference>
<evidence type="ECO:0008006" key="5">
    <source>
        <dbReference type="Google" id="ProtNLM"/>
    </source>
</evidence>
<evidence type="ECO:0000256" key="1">
    <source>
        <dbReference type="SAM" id="MobiDB-lite"/>
    </source>
</evidence>
<evidence type="ECO:0000313" key="4">
    <source>
        <dbReference type="Proteomes" id="UP000596130"/>
    </source>
</evidence>
<feature type="compositionally biased region" description="Gly residues" evidence="1">
    <location>
        <begin position="243"/>
        <end position="257"/>
    </location>
</feature>
<feature type="region of interest" description="Disordered" evidence="1">
    <location>
        <begin position="27"/>
        <end position="47"/>
    </location>
</feature>
<proteinExistence type="predicted"/>
<organism evidence="3 4">
    <name type="scientific">Streptomyces alfalfae</name>
    <dbReference type="NCBI Taxonomy" id="1642299"/>
    <lineage>
        <taxon>Bacteria</taxon>
        <taxon>Bacillati</taxon>
        <taxon>Actinomycetota</taxon>
        <taxon>Actinomycetes</taxon>
        <taxon>Kitasatosporales</taxon>
        <taxon>Streptomycetaceae</taxon>
        <taxon>Streptomyces</taxon>
    </lineage>
</organism>
<evidence type="ECO:0000313" key="3">
    <source>
        <dbReference type="EMBL" id="QQC90939.1"/>
    </source>
</evidence>